<evidence type="ECO:0000259" key="9">
    <source>
        <dbReference type="PROSITE" id="PS50969"/>
    </source>
</evidence>
<dbReference type="CDD" id="cd17729">
    <property type="entry name" value="BRCT_CTDP1"/>
    <property type="match status" value="1"/>
</dbReference>
<comment type="subcellular location">
    <subcellularLocation>
        <location evidence="1 6">Nucleus</location>
    </subcellularLocation>
</comment>
<feature type="compositionally biased region" description="Basic and acidic residues" evidence="7">
    <location>
        <begin position="752"/>
        <end position="765"/>
    </location>
</feature>
<organism evidence="10 11">
    <name type="scientific">Peronospora matthiolae</name>
    <dbReference type="NCBI Taxonomy" id="2874970"/>
    <lineage>
        <taxon>Eukaryota</taxon>
        <taxon>Sar</taxon>
        <taxon>Stramenopiles</taxon>
        <taxon>Oomycota</taxon>
        <taxon>Peronosporomycetes</taxon>
        <taxon>Peronosporales</taxon>
        <taxon>Peronosporaceae</taxon>
        <taxon>Peronospora</taxon>
    </lineage>
</organism>
<comment type="function">
    <text evidence="6">This promotes the activity of RNA polymerase II.</text>
</comment>
<dbReference type="SMART" id="SM00577">
    <property type="entry name" value="CPDc"/>
    <property type="match status" value="1"/>
</dbReference>
<feature type="compositionally biased region" description="Basic and acidic residues" evidence="7">
    <location>
        <begin position="26"/>
        <end position="35"/>
    </location>
</feature>
<feature type="region of interest" description="Disordered" evidence="7">
    <location>
        <begin position="1"/>
        <end position="41"/>
    </location>
</feature>
<dbReference type="InterPro" id="IPR023214">
    <property type="entry name" value="HAD_sf"/>
</dbReference>
<comment type="catalytic activity">
    <reaction evidence="5 6">
        <text>O-phospho-L-threonyl-[protein] + H2O = L-threonyl-[protein] + phosphate</text>
        <dbReference type="Rhea" id="RHEA:47004"/>
        <dbReference type="Rhea" id="RHEA-COMP:11060"/>
        <dbReference type="Rhea" id="RHEA-COMP:11605"/>
        <dbReference type="ChEBI" id="CHEBI:15377"/>
        <dbReference type="ChEBI" id="CHEBI:30013"/>
        <dbReference type="ChEBI" id="CHEBI:43474"/>
        <dbReference type="ChEBI" id="CHEBI:61977"/>
        <dbReference type="EC" id="3.1.3.16"/>
    </reaction>
</comment>
<dbReference type="Gene3D" id="3.40.50.1000">
    <property type="entry name" value="HAD superfamily/HAD-like"/>
    <property type="match status" value="1"/>
</dbReference>
<evidence type="ECO:0000256" key="2">
    <source>
        <dbReference type="ARBA" id="ARBA00022801"/>
    </source>
</evidence>
<keyword evidence="3 6" id="KW-0539">Nucleus</keyword>
<feature type="compositionally biased region" description="Acidic residues" evidence="7">
    <location>
        <begin position="838"/>
        <end position="858"/>
    </location>
</feature>
<comment type="caution">
    <text evidence="10">The sequence shown here is derived from an EMBL/GenBank/DDBJ whole genome shotgun (WGS) entry which is preliminary data.</text>
</comment>
<dbReference type="SUPFAM" id="SSF56784">
    <property type="entry name" value="HAD-like"/>
    <property type="match status" value="1"/>
</dbReference>
<feature type="region of interest" description="Disordered" evidence="7">
    <location>
        <begin position="674"/>
        <end position="706"/>
    </location>
</feature>
<feature type="domain" description="FCP1 homology" evidence="9">
    <location>
        <begin position="248"/>
        <end position="414"/>
    </location>
</feature>
<dbReference type="EMBL" id="CAKLBY020000197">
    <property type="protein sequence ID" value="CAK7933986.1"/>
    <property type="molecule type" value="Genomic_DNA"/>
</dbReference>
<dbReference type="InterPro" id="IPR001357">
    <property type="entry name" value="BRCT_dom"/>
</dbReference>
<dbReference type="NCBIfam" id="TIGR02250">
    <property type="entry name" value="FCP1_euk"/>
    <property type="match status" value="1"/>
</dbReference>
<dbReference type="Proteomes" id="UP001162060">
    <property type="component" value="Unassembled WGS sequence"/>
</dbReference>
<evidence type="ECO:0000256" key="7">
    <source>
        <dbReference type="SAM" id="MobiDB-lite"/>
    </source>
</evidence>
<feature type="region of interest" description="Disordered" evidence="7">
    <location>
        <begin position="740"/>
        <end position="765"/>
    </location>
</feature>
<evidence type="ECO:0000259" key="8">
    <source>
        <dbReference type="PROSITE" id="PS50172"/>
    </source>
</evidence>
<evidence type="ECO:0000256" key="1">
    <source>
        <dbReference type="ARBA" id="ARBA00004123"/>
    </source>
</evidence>
<dbReference type="PANTHER" id="PTHR23081:SF36">
    <property type="entry name" value="RNA POLYMERASE II SUBUNIT A C-TERMINAL DOMAIN PHOSPHATASE"/>
    <property type="match status" value="1"/>
</dbReference>
<feature type="region of interest" description="Disordered" evidence="7">
    <location>
        <begin position="778"/>
        <end position="858"/>
    </location>
</feature>
<evidence type="ECO:0000256" key="4">
    <source>
        <dbReference type="ARBA" id="ARBA00047761"/>
    </source>
</evidence>
<dbReference type="InterPro" id="IPR036412">
    <property type="entry name" value="HAD-like_sf"/>
</dbReference>
<evidence type="ECO:0000256" key="6">
    <source>
        <dbReference type="RuleBase" id="RU366066"/>
    </source>
</evidence>
<feature type="region of interest" description="Disordered" evidence="7">
    <location>
        <begin position="194"/>
        <end position="217"/>
    </location>
</feature>
<protein>
    <recommendedName>
        <fullName evidence="6">RNA polymerase II subunit A C-terminal domain phosphatase</fullName>
        <ecNumber evidence="6">3.1.3.16</ecNumber>
    </recommendedName>
</protein>
<feature type="domain" description="BRCT" evidence="8">
    <location>
        <begin position="469"/>
        <end position="567"/>
    </location>
</feature>
<evidence type="ECO:0000313" key="11">
    <source>
        <dbReference type="Proteomes" id="UP001162060"/>
    </source>
</evidence>
<dbReference type="Gene3D" id="1.10.287.10">
    <property type="entry name" value="S15/NS1, RNA-binding"/>
    <property type="match status" value="1"/>
</dbReference>
<dbReference type="CDD" id="cd07521">
    <property type="entry name" value="HAD_FCP1-like"/>
    <property type="match status" value="1"/>
</dbReference>
<name>A0AAV1UI70_9STRA</name>
<dbReference type="Gene3D" id="3.40.50.10190">
    <property type="entry name" value="BRCT domain"/>
    <property type="match status" value="1"/>
</dbReference>
<dbReference type="PROSITE" id="PS50172">
    <property type="entry name" value="BRCT"/>
    <property type="match status" value="1"/>
</dbReference>
<proteinExistence type="predicted"/>
<dbReference type="GO" id="GO:0008420">
    <property type="term" value="F:RNA polymerase II CTD heptapeptide repeat phosphatase activity"/>
    <property type="evidence" value="ECO:0007669"/>
    <property type="project" value="UniProtKB-UniRule"/>
</dbReference>
<feature type="compositionally biased region" description="Low complexity" evidence="7">
    <location>
        <begin position="9"/>
        <end position="25"/>
    </location>
</feature>
<dbReference type="InterPro" id="IPR036420">
    <property type="entry name" value="BRCT_dom_sf"/>
</dbReference>
<dbReference type="InterPro" id="IPR011947">
    <property type="entry name" value="FCP1_euk"/>
</dbReference>
<dbReference type="AlphaFoldDB" id="A0AAV1UI70"/>
<evidence type="ECO:0000256" key="3">
    <source>
        <dbReference type="ARBA" id="ARBA00023242"/>
    </source>
</evidence>
<comment type="catalytic activity">
    <reaction evidence="4 6">
        <text>O-phospho-L-seryl-[protein] + H2O = L-seryl-[protein] + phosphate</text>
        <dbReference type="Rhea" id="RHEA:20629"/>
        <dbReference type="Rhea" id="RHEA-COMP:9863"/>
        <dbReference type="Rhea" id="RHEA-COMP:11604"/>
        <dbReference type="ChEBI" id="CHEBI:15377"/>
        <dbReference type="ChEBI" id="CHEBI:29999"/>
        <dbReference type="ChEBI" id="CHEBI:43474"/>
        <dbReference type="ChEBI" id="CHEBI:83421"/>
        <dbReference type="EC" id="3.1.3.16"/>
    </reaction>
</comment>
<dbReference type="InterPro" id="IPR004274">
    <property type="entry name" value="FCP1_dom"/>
</dbReference>
<dbReference type="SUPFAM" id="SSF52113">
    <property type="entry name" value="BRCT domain"/>
    <property type="match status" value="1"/>
</dbReference>
<evidence type="ECO:0000256" key="5">
    <source>
        <dbReference type="ARBA" id="ARBA00048336"/>
    </source>
</evidence>
<dbReference type="GO" id="GO:0005634">
    <property type="term" value="C:nucleus"/>
    <property type="evidence" value="ECO:0007669"/>
    <property type="project" value="UniProtKB-SubCell"/>
</dbReference>
<reference evidence="10" key="1">
    <citation type="submission" date="2024-01" db="EMBL/GenBank/DDBJ databases">
        <authorList>
            <person name="Webb A."/>
        </authorList>
    </citation>
    <scope>NUCLEOTIDE SEQUENCE</scope>
    <source>
        <strain evidence="10">Pm1</strain>
    </source>
</reference>
<evidence type="ECO:0000313" key="10">
    <source>
        <dbReference type="EMBL" id="CAK7933986.1"/>
    </source>
</evidence>
<gene>
    <name evidence="10" type="ORF">PM001_LOCUS19136</name>
</gene>
<accession>A0AAV1UI70</accession>
<feature type="compositionally biased region" description="Basic residues" evidence="7">
    <location>
        <begin position="691"/>
        <end position="700"/>
    </location>
</feature>
<feature type="compositionally biased region" description="Basic and acidic residues" evidence="7">
    <location>
        <begin position="810"/>
        <end position="826"/>
    </location>
</feature>
<dbReference type="Pfam" id="PF03031">
    <property type="entry name" value="NIF"/>
    <property type="match status" value="1"/>
</dbReference>
<dbReference type="InterPro" id="IPR039189">
    <property type="entry name" value="Fcp1"/>
</dbReference>
<dbReference type="PROSITE" id="PS50969">
    <property type="entry name" value="FCP1"/>
    <property type="match status" value="1"/>
</dbReference>
<sequence>MASTDEDATPQTAATAAADAASVTTEAHEHPEDIQTKPLDPVDVTNAVHCRRNRRIADSQDRTICTATTRSRSSHFKAADDGPSLHLRRQGVTCRAATLWDSIEWMASAGAQVDAGQRLGTAGRLEDGTLRVLQAPCKGKLHFLTKEQSDEMMVAQGDKGARSMRRTVAVVEYCVHPVRNGRTCLMCLEVVDDEEDEGGGSRGDYGDGDGGRETGGSASVNVVSHGQVIRLNLEEAKKFDTDNIRRQLGAKKLSLVLDLDHTLLHAVRVDDVEGKIATTDDIHFFFISGLDQQHVVKLRPGLTEFLTELSALYDLFIYTHGTRLYAEEIVKIIDPDETYFKNRVVARTDTPDMFHKSLKLLFPSCDDSMILVLDDRIDVWKDNEANVFLIEPYHYFKCTAEINNASGRGVADQHDAEATEDGYLAQAVAILTDVHNAFYEGHGTGMRGTTVENQMAGNGRDVKAILSERKRAILHGCSIVFSGVFPIVGPRSHGSHHLWRLSVDLGAVPSVTLKDFPMTHLVIHPERLGTEKHAQAKLLPEVLIVTPDWILKCARTWSRVSEQDFLADEWQAKYARKESAEQEVKANVSAEADIPSETPSGTCVTTGGDVSANEPSAAVSLASEDKSASTIIKDQELGEPSAAVSLASEDKSASTIIKDQELGEAKRGKQVTFADDVANPPSDDGTEKKPGAVRRSRVVRRSPGAGRARTANAASIATGVVATGGTFDFLSKISAIKRESATSVKVQKAKVTTKDRARPVSPPKDVDDAFLRLIEAEEREIEEEKKRKRSSTEIKDQLFTRRAKKNTSKHARDPDSDAIKAAEKRMRVTSPEQSNGAIEDDSEDEELDDLEADILGDL</sequence>
<dbReference type="EC" id="3.1.3.16" evidence="6"/>
<feature type="compositionally biased region" description="Basic and acidic residues" evidence="7">
    <location>
        <begin position="778"/>
        <end position="799"/>
    </location>
</feature>
<dbReference type="PANTHER" id="PTHR23081">
    <property type="entry name" value="RNA POLYMERASE II CTD PHOSPHATASE"/>
    <property type="match status" value="1"/>
</dbReference>
<keyword evidence="2 6" id="KW-0378">Hydrolase</keyword>